<comment type="caution">
    <text evidence="3">The sequence shown here is derived from an EMBL/GenBank/DDBJ whole genome shotgun (WGS) entry which is preliminary data.</text>
</comment>
<evidence type="ECO:0000256" key="2">
    <source>
        <dbReference type="SAM" id="Phobius"/>
    </source>
</evidence>
<dbReference type="Pfam" id="PF07444">
    <property type="entry name" value="Ycf66_N"/>
    <property type="match status" value="1"/>
</dbReference>
<proteinExistence type="predicted"/>
<feature type="transmembrane region" description="Helical" evidence="2">
    <location>
        <begin position="78"/>
        <end position="99"/>
    </location>
</feature>
<feature type="compositionally biased region" description="Basic and acidic residues" evidence="1">
    <location>
        <begin position="135"/>
        <end position="182"/>
    </location>
</feature>
<feature type="compositionally biased region" description="Low complexity" evidence="1">
    <location>
        <begin position="198"/>
        <end position="214"/>
    </location>
</feature>
<dbReference type="InterPro" id="IPR010004">
    <property type="entry name" value="Uncharacterised_Ycf66"/>
</dbReference>
<keyword evidence="2" id="KW-0472">Membrane</keyword>
<accession>A0A8J7Z0X2</accession>
<organism evidence="3 4">
    <name type="scientific">Myxacorys almedinensis A</name>
    <dbReference type="NCBI Taxonomy" id="2690445"/>
    <lineage>
        <taxon>Bacteria</taxon>
        <taxon>Bacillati</taxon>
        <taxon>Cyanobacteriota</taxon>
        <taxon>Cyanophyceae</taxon>
        <taxon>Leptolyngbyales</taxon>
        <taxon>Leptolyngbyaceae</taxon>
        <taxon>Myxacorys</taxon>
        <taxon>Myxacorys almedinensis</taxon>
    </lineage>
</organism>
<evidence type="ECO:0000256" key="1">
    <source>
        <dbReference type="SAM" id="MobiDB-lite"/>
    </source>
</evidence>
<feature type="transmembrane region" description="Helical" evidence="2">
    <location>
        <begin position="20"/>
        <end position="41"/>
    </location>
</feature>
<dbReference type="Proteomes" id="UP000646053">
    <property type="component" value="Unassembled WGS sequence"/>
</dbReference>
<keyword evidence="4" id="KW-1185">Reference proteome</keyword>
<protein>
    <recommendedName>
        <fullName evidence="5">Ycf66</fullName>
    </recommendedName>
</protein>
<keyword evidence="2" id="KW-1133">Transmembrane helix</keyword>
<feature type="transmembrane region" description="Helical" evidence="2">
    <location>
        <begin position="53"/>
        <end position="72"/>
    </location>
</feature>
<keyword evidence="2" id="KW-0812">Transmembrane</keyword>
<evidence type="ECO:0008006" key="5">
    <source>
        <dbReference type="Google" id="ProtNLM"/>
    </source>
</evidence>
<gene>
    <name evidence="3" type="ORF">GS601_02370</name>
</gene>
<reference evidence="3" key="1">
    <citation type="submission" date="2019-12" db="EMBL/GenBank/DDBJ databases">
        <title>High-Quality draft genome sequences of three cyanobacteria isolated from the limestone walls of the Old Cathedral of Coimbra.</title>
        <authorList>
            <person name="Tiago I."/>
            <person name="Soares F."/>
            <person name="Portugal A."/>
        </authorList>
    </citation>
    <scope>NUCLEOTIDE SEQUENCE</scope>
    <source>
        <strain evidence="3">A</strain>
    </source>
</reference>
<name>A0A8J7Z0X2_9CYAN</name>
<evidence type="ECO:0000313" key="4">
    <source>
        <dbReference type="Proteomes" id="UP000646053"/>
    </source>
</evidence>
<dbReference type="EMBL" id="WVIE01000002">
    <property type="protein sequence ID" value="NDJ16141.1"/>
    <property type="molecule type" value="Genomic_DNA"/>
</dbReference>
<sequence>MFDIGLASSSHLYLAQVAFQFNLASVTGIVLAVGGAALYAVRSLRPHLSRDHDIFFSAVGLLCGLILIFYGWRFDPIMQFGQVLLSGSAIFFVVENLRLRQVSTEQAKRGAPIVDTERPVSRVYQADFDDRDMFDDRSGRSIRSGRDGRSRDDYEDRPVRRTNRNEPRLAPADRSRPRRPSDDPLVDDVNDTSGGWGSSSRSRTSPRSSPNRSSSRPKRRPSENVNRPSRPDEPANYVDYRPIEPDDNERDNWSQ</sequence>
<evidence type="ECO:0000313" key="3">
    <source>
        <dbReference type="EMBL" id="NDJ16141.1"/>
    </source>
</evidence>
<feature type="region of interest" description="Disordered" evidence="1">
    <location>
        <begin position="135"/>
        <end position="255"/>
    </location>
</feature>
<dbReference type="AlphaFoldDB" id="A0A8J7Z0X2"/>